<dbReference type="OrthoDB" id="687730at2759"/>
<gene>
    <name evidence="2" type="ORF">AB205_0034040</name>
</gene>
<keyword evidence="1" id="KW-0472">Membrane</keyword>
<name>A0A2G9RY24_AQUCT</name>
<protein>
    <recommendedName>
        <fullName evidence="4">Fibronectin type-III domain-containing protein</fullName>
    </recommendedName>
</protein>
<dbReference type="AlphaFoldDB" id="A0A2G9RY24"/>
<feature type="non-terminal residue" evidence="2">
    <location>
        <position position="406"/>
    </location>
</feature>
<evidence type="ECO:0008006" key="4">
    <source>
        <dbReference type="Google" id="ProtNLM"/>
    </source>
</evidence>
<evidence type="ECO:0000313" key="3">
    <source>
        <dbReference type="Proteomes" id="UP000228934"/>
    </source>
</evidence>
<sequence length="406" mass="44972">MSCRSPAHCQYICLPVHPIRSGTWLYRIKNTLNDSQALGVLVTSRPSSEVMPFVRVTAGKINNTITSPHPVTLFAEVKHGFAAVLGANVTAVIEPETGDPLTLTLLDDGAGADVTKGDGVYSVYLFRFTNNGRHTMKMFAEWTNTTSLKPPQSNPALYVPGYIENDTINMNPPRPVYKDKSTNEMFSRVLFLGSFKVTNVSHNSSDEDGFPPCKINDLEAKMENEHVVLFWTAPGDDYDQGAASHYDIRISVNPFILRQHVSRALAINASYIKPKNAGSRETFIFRLGNRTADQGIITYIAICSIDKNEQRSEISNLVHVTSPRFREEDTSHAYTTTVEKNSTTTVLIAAAFAVCLCFAIGTGVYGWRKCYKITNQTTDSGSLLKYSITKEAQNNTKCQSEEICLQ</sequence>
<accession>A0A2G9RY24</accession>
<feature type="transmembrane region" description="Helical" evidence="1">
    <location>
        <begin position="346"/>
        <end position="367"/>
    </location>
</feature>
<dbReference type="Proteomes" id="UP000228934">
    <property type="component" value="Unassembled WGS sequence"/>
</dbReference>
<keyword evidence="3" id="KW-1185">Reference proteome</keyword>
<evidence type="ECO:0000256" key="1">
    <source>
        <dbReference type="SAM" id="Phobius"/>
    </source>
</evidence>
<keyword evidence="1" id="KW-1133">Transmembrane helix</keyword>
<evidence type="ECO:0000313" key="2">
    <source>
        <dbReference type="EMBL" id="PIO32695.1"/>
    </source>
</evidence>
<dbReference type="EMBL" id="KV931714">
    <property type="protein sequence ID" value="PIO32695.1"/>
    <property type="molecule type" value="Genomic_DNA"/>
</dbReference>
<reference evidence="3" key="1">
    <citation type="journal article" date="2017" name="Nat. Commun.">
        <title>The North American bullfrog draft genome provides insight into hormonal regulation of long noncoding RNA.</title>
        <authorList>
            <person name="Hammond S.A."/>
            <person name="Warren R.L."/>
            <person name="Vandervalk B.P."/>
            <person name="Kucuk E."/>
            <person name="Khan H."/>
            <person name="Gibb E.A."/>
            <person name="Pandoh P."/>
            <person name="Kirk H."/>
            <person name="Zhao Y."/>
            <person name="Jones M."/>
            <person name="Mungall A.J."/>
            <person name="Coope R."/>
            <person name="Pleasance S."/>
            <person name="Moore R.A."/>
            <person name="Holt R.A."/>
            <person name="Round J.M."/>
            <person name="Ohora S."/>
            <person name="Walle B.V."/>
            <person name="Veldhoen N."/>
            <person name="Helbing C.C."/>
            <person name="Birol I."/>
        </authorList>
    </citation>
    <scope>NUCLEOTIDE SEQUENCE [LARGE SCALE GENOMIC DNA]</scope>
</reference>
<dbReference type="NCBIfam" id="NF041940">
    <property type="entry name" value="choice_anch_X"/>
    <property type="match status" value="1"/>
</dbReference>
<keyword evidence="1" id="KW-0812">Transmembrane</keyword>
<proteinExistence type="predicted"/>
<organism evidence="2 3">
    <name type="scientific">Aquarana catesbeiana</name>
    <name type="common">American bullfrog</name>
    <name type="synonym">Rana catesbeiana</name>
    <dbReference type="NCBI Taxonomy" id="8400"/>
    <lineage>
        <taxon>Eukaryota</taxon>
        <taxon>Metazoa</taxon>
        <taxon>Chordata</taxon>
        <taxon>Craniata</taxon>
        <taxon>Vertebrata</taxon>
        <taxon>Euteleostomi</taxon>
        <taxon>Amphibia</taxon>
        <taxon>Batrachia</taxon>
        <taxon>Anura</taxon>
        <taxon>Neobatrachia</taxon>
        <taxon>Ranoidea</taxon>
        <taxon>Ranidae</taxon>
        <taxon>Aquarana</taxon>
    </lineage>
</organism>